<comment type="caution">
    <text evidence="1">The sequence shown here is derived from an EMBL/GenBank/DDBJ whole genome shotgun (WGS) entry which is preliminary data.</text>
</comment>
<gene>
    <name evidence="1" type="ORF">FU839_12135</name>
</gene>
<sequence length="26" mass="2862">MGWLLLILIGALSALLIYAMLAPEKF</sequence>
<protein>
    <submittedName>
        <fullName evidence="1">Potassium-transporting ATPase subunit F</fullName>
    </submittedName>
</protein>
<organism evidence="1 2">
    <name type="scientific">Rheinheimera tangshanensis</name>
    <dbReference type="NCBI Taxonomy" id="400153"/>
    <lineage>
        <taxon>Bacteria</taxon>
        <taxon>Pseudomonadati</taxon>
        <taxon>Pseudomonadota</taxon>
        <taxon>Gammaproteobacteria</taxon>
        <taxon>Chromatiales</taxon>
        <taxon>Chromatiaceae</taxon>
        <taxon>Rheinheimera</taxon>
    </lineage>
</organism>
<dbReference type="EMBL" id="VRLR01000007">
    <property type="protein sequence ID" value="TXK80320.1"/>
    <property type="molecule type" value="Genomic_DNA"/>
</dbReference>
<proteinExistence type="predicted"/>
<dbReference type="AlphaFoldDB" id="A0A5C8LYX4"/>
<keyword evidence="2" id="KW-1185">Reference proteome</keyword>
<evidence type="ECO:0000313" key="2">
    <source>
        <dbReference type="Proteomes" id="UP000321814"/>
    </source>
</evidence>
<evidence type="ECO:0000313" key="1">
    <source>
        <dbReference type="EMBL" id="TXK80320.1"/>
    </source>
</evidence>
<accession>A0A5C8LYX4</accession>
<reference evidence="1 2" key="1">
    <citation type="submission" date="2019-08" db="EMBL/GenBank/DDBJ databases">
        <title>Draft genome analysis of Rheinheimera tangshanensis isolated from the roots of fresh rice plants (Oryza sativa).</title>
        <authorList>
            <person name="Yu Q."/>
            <person name="Qi Y."/>
            <person name="Zhang H."/>
            <person name="Pu J."/>
        </authorList>
    </citation>
    <scope>NUCLEOTIDE SEQUENCE [LARGE SCALE GENOMIC DNA]</scope>
    <source>
        <strain evidence="1 2">JA3-B52</strain>
    </source>
</reference>
<name>A0A5C8LYX4_9GAMM</name>
<dbReference type="Proteomes" id="UP000321814">
    <property type="component" value="Unassembled WGS sequence"/>
</dbReference>